<dbReference type="OrthoDB" id="7901229at2759"/>
<evidence type="ECO:0000256" key="1">
    <source>
        <dbReference type="ARBA" id="ARBA00004613"/>
    </source>
</evidence>
<dbReference type="RefSeq" id="XP_011206769.2">
    <property type="nucleotide sequence ID" value="XM_011208467.4"/>
</dbReference>
<reference evidence="6" key="1">
    <citation type="submission" date="2025-08" db="UniProtKB">
        <authorList>
            <consortium name="RefSeq"/>
        </authorList>
    </citation>
    <scope>IDENTIFICATION</scope>
    <source>
        <tissue evidence="6">Adult</tissue>
    </source>
</reference>
<feature type="signal peptide" evidence="3">
    <location>
        <begin position="1"/>
        <end position="26"/>
    </location>
</feature>
<gene>
    <name evidence="6" type="primary">LOC105228585</name>
</gene>
<feature type="domain" description="Single" evidence="4">
    <location>
        <begin position="42"/>
        <end position="110"/>
    </location>
</feature>
<protein>
    <submittedName>
        <fullName evidence="6">Uncharacterized protein LOC105228585</fullName>
    </submittedName>
</protein>
<dbReference type="Pfam" id="PF15430">
    <property type="entry name" value="SVWC"/>
    <property type="match status" value="1"/>
</dbReference>
<organism evidence="5 6">
    <name type="scientific">Bactrocera dorsalis</name>
    <name type="common">Oriental fruit fly</name>
    <name type="synonym">Dacus dorsalis</name>
    <dbReference type="NCBI Taxonomy" id="27457"/>
    <lineage>
        <taxon>Eukaryota</taxon>
        <taxon>Metazoa</taxon>
        <taxon>Ecdysozoa</taxon>
        <taxon>Arthropoda</taxon>
        <taxon>Hexapoda</taxon>
        <taxon>Insecta</taxon>
        <taxon>Pterygota</taxon>
        <taxon>Neoptera</taxon>
        <taxon>Endopterygota</taxon>
        <taxon>Diptera</taxon>
        <taxon>Brachycera</taxon>
        <taxon>Muscomorpha</taxon>
        <taxon>Tephritoidea</taxon>
        <taxon>Tephritidae</taxon>
        <taxon>Bactrocera</taxon>
        <taxon>Bactrocera</taxon>
    </lineage>
</organism>
<sequence>MMYWQLKTLLFLMALLCLGGVGQVAAWMAFGNYHNPAHAGKCTISETIVIAPGEKVKSPETCAEIHCGNEKGDATITGCVSIGAPDGCEWGDYVNEKADFPACCAQYLNCVGGLNNETQSYQENIWAMFSPDLKISGLEGAAEAKGQ</sequence>
<keyword evidence="3" id="KW-0732">Signal</keyword>
<dbReference type="Proteomes" id="UP001652620">
    <property type="component" value="Chromosome 4"/>
</dbReference>
<proteinExistence type="predicted"/>
<feature type="chain" id="PRO_5047241385" evidence="3">
    <location>
        <begin position="27"/>
        <end position="147"/>
    </location>
</feature>
<dbReference type="PANTHER" id="PTHR39957:SF1">
    <property type="entry name" value="AT09846P1-RELATED"/>
    <property type="match status" value="1"/>
</dbReference>
<dbReference type="SMART" id="SM01318">
    <property type="entry name" value="SVWC"/>
    <property type="match status" value="1"/>
</dbReference>
<evidence type="ECO:0000313" key="5">
    <source>
        <dbReference type="Proteomes" id="UP001652620"/>
    </source>
</evidence>
<dbReference type="InterPro" id="IPR029277">
    <property type="entry name" value="SVWC_dom"/>
</dbReference>
<evidence type="ECO:0000259" key="4">
    <source>
        <dbReference type="SMART" id="SM01318"/>
    </source>
</evidence>
<evidence type="ECO:0000313" key="6">
    <source>
        <dbReference type="RefSeq" id="XP_011206769.2"/>
    </source>
</evidence>
<dbReference type="InterPro" id="IPR053308">
    <property type="entry name" value="Vago-like"/>
</dbReference>
<evidence type="ECO:0000256" key="2">
    <source>
        <dbReference type="ARBA" id="ARBA00022525"/>
    </source>
</evidence>
<accession>A0A9B2H186</accession>
<evidence type="ECO:0000256" key="3">
    <source>
        <dbReference type="SAM" id="SignalP"/>
    </source>
</evidence>
<dbReference type="PANTHER" id="PTHR39957">
    <property type="entry name" value="AT09846P1-RELATED"/>
    <property type="match status" value="1"/>
</dbReference>
<name>A0A9B2H186_BACDO</name>
<comment type="subcellular location">
    <subcellularLocation>
        <location evidence="1">Secreted</location>
    </subcellularLocation>
</comment>
<keyword evidence="5" id="KW-1185">Reference proteome</keyword>
<dbReference type="GeneID" id="105228585"/>
<keyword evidence="2" id="KW-0964">Secreted</keyword>